<dbReference type="EMBL" id="JAEPRD010000097">
    <property type="protein sequence ID" value="KAG2199404.1"/>
    <property type="molecule type" value="Genomic_DNA"/>
</dbReference>
<evidence type="ECO:0000313" key="1">
    <source>
        <dbReference type="EMBL" id="KAG2199404.1"/>
    </source>
</evidence>
<sequence>MPEPRVIVPCHVCGHVFLSKKGYLFHQTKPNDCVPISKKTARAHAQQICAALEREEKVKSILREFALEPVEEEEEEELELRFRALLDNIV</sequence>
<keyword evidence="2" id="KW-1185">Reference proteome</keyword>
<gene>
    <name evidence="1" type="ORF">INT47_001586</name>
</gene>
<accession>A0A8H7V2V4</accession>
<name>A0A8H7V2V4_9FUNG</name>
<dbReference type="Proteomes" id="UP000603453">
    <property type="component" value="Unassembled WGS sequence"/>
</dbReference>
<dbReference type="AlphaFoldDB" id="A0A8H7V2V4"/>
<reference evidence="1" key="1">
    <citation type="submission" date="2020-12" db="EMBL/GenBank/DDBJ databases">
        <title>Metabolic potential, ecology and presence of endohyphal bacteria is reflected in genomic diversity of Mucoromycotina.</title>
        <authorList>
            <person name="Muszewska A."/>
            <person name="Okrasinska A."/>
            <person name="Steczkiewicz K."/>
            <person name="Drgas O."/>
            <person name="Orlowska M."/>
            <person name="Perlinska-Lenart U."/>
            <person name="Aleksandrzak-Piekarczyk T."/>
            <person name="Szatraj K."/>
            <person name="Zielenkiewicz U."/>
            <person name="Pilsyk S."/>
            <person name="Malc E."/>
            <person name="Mieczkowski P."/>
            <person name="Kruszewska J.S."/>
            <person name="Biernat P."/>
            <person name="Pawlowska J."/>
        </authorList>
    </citation>
    <scope>NUCLEOTIDE SEQUENCE</scope>
    <source>
        <strain evidence="1">WA0000017839</strain>
    </source>
</reference>
<protein>
    <submittedName>
        <fullName evidence="1">Uncharacterized protein</fullName>
    </submittedName>
</protein>
<comment type="caution">
    <text evidence="1">The sequence shown here is derived from an EMBL/GenBank/DDBJ whole genome shotgun (WGS) entry which is preliminary data.</text>
</comment>
<proteinExistence type="predicted"/>
<evidence type="ECO:0000313" key="2">
    <source>
        <dbReference type="Proteomes" id="UP000603453"/>
    </source>
</evidence>
<organism evidence="1 2">
    <name type="scientific">Mucor saturninus</name>
    <dbReference type="NCBI Taxonomy" id="64648"/>
    <lineage>
        <taxon>Eukaryota</taxon>
        <taxon>Fungi</taxon>
        <taxon>Fungi incertae sedis</taxon>
        <taxon>Mucoromycota</taxon>
        <taxon>Mucoromycotina</taxon>
        <taxon>Mucoromycetes</taxon>
        <taxon>Mucorales</taxon>
        <taxon>Mucorineae</taxon>
        <taxon>Mucoraceae</taxon>
        <taxon>Mucor</taxon>
    </lineage>
</organism>